<dbReference type="InterPro" id="IPR027417">
    <property type="entry name" value="P-loop_NTPase"/>
</dbReference>
<evidence type="ECO:0000259" key="8">
    <source>
        <dbReference type="Pfam" id="PF13614"/>
    </source>
</evidence>
<dbReference type="STRING" id="497964.CfE428DRAFT_2197"/>
<dbReference type="GO" id="GO:0005524">
    <property type="term" value="F:ATP binding"/>
    <property type="evidence" value="ECO:0007669"/>
    <property type="project" value="UniProtKB-KW"/>
</dbReference>
<protein>
    <submittedName>
        <fullName evidence="9">Capsular exopolysaccharide family</fullName>
        <ecNumber evidence="9">2.7.10.2</ecNumber>
    </submittedName>
</protein>
<keyword evidence="6" id="KW-0175">Coiled coil</keyword>
<feature type="transmembrane region" description="Helical" evidence="7">
    <location>
        <begin position="26"/>
        <end position="46"/>
    </location>
</feature>
<dbReference type="CDD" id="cd05387">
    <property type="entry name" value="BY-kinase"/>
    <property type="match status" value="1"/>
</dbReference>
<name>B4CZV9_9BACT</name>
<keyword evidence="7" id="KW-0472">Membrane</keyword>
<evidence type="ECO:0000256" key="4">
    <source>
        <dbReference type="ARBA" id="ARBA00022840"/>
    </source>
</evidence>
<dbReference type="Pfam" id="PF13614">
    <property type="entry name" value="AAA_31"/>
    <property type="match status" value="1"/>
</dbReference>
<keyword evidence="7" id="KW-0812">Transmembrane</keyword>
<dbReference type="EMBL" id="ABVL01000005">
    <property type="protein sequence ID" value="EDY20273.1"/>
    <property type="molecule type" value="Genomic_DNA"/>
</dbReference>
<feature type="coiled-coil region" evidence="6">
    <location>
        <begin position="340"/>
        <end position="367"/>
    </location>
</feature>
<sequence>MIPGTKKPAFTLHDIFLYVAIASKHARLMVLLICFALTAGLTYYVFAKPVYYAHALIHLEYLARPLDTDKLYEDGRLSAFVAQFTEPQIMLRTARALGIDTNSRDLERKYLFKFRASLNTEKNIDVEAWPYSADWAHRWTETMVQQFIAYRQERRNEEKNLIVNTYSEELKELVGRLDQQFSEKLDFQDQQDFTKTLILVNSINNLPADLTKLQMRIDEIGRVRVRLQDPALDSVAKLSLIASADDNDTRLSVGQTVAQPQSGQSADKKDAAANNSVVVVPSLLKSLHPWDELAQQQQQVKKEISEGLRKYLPTAGAMKPLYQQLDVINQRLDAEVEVATNRFNLEYQELLNKKHDLEAKLPEYQELSRKHAKLLSQLSIFDASRVPYDTYLANMQREINEVEFAGEKERINLKYSGLLEVRDDPVSPNRLRIMLLSFVGGLVLALGIPFLIEYLDHTMTNLEEVEHSFRLRGLGVVPQTEATDMFLPATAVASDDTTKHGLVENFRVIRTNILSMGELSKPPHVVMVTSAMPKEGKTVVSSNLAASFALTGAKTLLIDTDLRRGRLHRLFGYRKEPGLSNVLLGECTLEDAFRPSGQENLTVLSAGRHLDHGTELLGSAQFSELLNSLRGRFDRIVIDTPPVLGLSETSIMQSLVDGVLFVIWTGQTPVRCVKSAIETLRANRANFYGFVLNRLDLNATQNYYQYYYYSHDYYYQHAIEST</sequence>
<dbReference type="GO" id="GO:0004715">
    <property type="term" value="F:non-membrane spanning protein tyrosine kinase activity"/>
    <property type="evidence" value="ECO:0007669"/>
    <property type="project" value="UniProtKB-EC"/>
</dbReference>
<keyword evidence="3" id="KW-0418">Kinase</keyword>
<evidence type="ECO:0000256" key="5">
    <source>
        <dbReference type="ARBA" id="ARBA00023137"/>
    </source>
</evidence>
<evidence type="ECO:0000313" key="9">
    <source>
        <dbReference type="EMBL" id="EDY20273.1"/>
    </source>
</evidence>
<accession>B4CZV9</accession>
<dbReference type="SUPFAM" id="SSF52540">
    <property type="entry name" value="P-loop containing nucleoside triphosphate hydrolases"/>
    <property type="match status" value="1"/>
</dbReference>
<dbReference type="AlphaFoldDB" id="B4CZV9"/>
<keyword evidence="5" id="KW-0829">Tyrosine-protein kinase</keyword>
<evidence type="ECO:0000256" key="7">
    <source>
        <dbReference type="SAM" id="Phobius"/>
    </source>
</evidence>
<dbReference type="InterPro" id="IPR050445">
    <property type="entry name" value="Bact_polysacc_biosynth/exp"/>
</dbReference>
<dbReference type="eggNOG" id="COG0489">
    <property type="taxonomic scope" value="Bacteria"/>
</dbReference>
<proteinExistence type="predicted"/>
<dbReference type="RefSeq" id="WP_006979522.1">
    <property type="nucleotide sequence ID" value="NZ_ABVL01000005.1"/>
</dbReference>
<dbReference type="Proteomes" id="UP000005824">
    <property type="component" value="Unassembled WGS sequence"/>
</dbReference>
<dbReference type="InterPro" id="IPR005702">
    <property type="entry name" value="Wzc-like_C"/>
</dbReference>
<keyword evidence="10" id="KW-1185">Reference proteome</keyword>
<reference evidence="9 10" key="1">
    <citation type="journal article" date="2011" name="J. Bacteriol.">
        <title>Genome sequence of Chthoniobacter flavus Ellin428, an aerobic heterotrophic soil bacterium.</title>
        <authorList>
            <person name="Kant R."/>
            <person name="van Passel M.W."/>
            <person name="Palva A."/>
            <person name="Lucas S."/>
            <person name="Lapidus A."/>
            <person name="Glavina Del Rio T."/>
            <person name="Dalin E."/>
            <person name="Tice H."/>
            <person name="Bruce D."/>
            <person name="Goodwin L."/>
            <person name="Pitluck S."/>
            <person name="Larimer F.W."/>
            <person name="Land M.L."/>
            <person name="Hauser L."/>
            <person name="Sangwan P."/>
            <person name="de Vos W.M."/>
            <person name="Janssen P.H."/>
            <person name="Smidt H."/>
        </authorList>
    </citation>
    <scope>NUCLEOTIDE SEQUENCE [LARGE SCALE GENOMIC DNA]</scope>
    <source>
        <strain evidence="9 10">Ellin428</strain>
    </source>
</reference>
<evidence type="ECO:0000313" key="10">
    <source>
        <dbReference type="Proteomes" id="UP000005824"/>
    </source>
</evidence>
<dbReference type="InParanoid" id="B4CZV9"/>
<organism evidence="9 10">
    <name type="scientific">Chthoniobacter flavus Ellin428</name>
    <dbReference type="NCBI Taxonomy" id="497964"/>
    <lineage>
        <taxon>Bacteria</taxon>
        <taxon>Pseudomonadati</taxon>
        <taxon>Verrucomicrobiota</taxon>
        <taxon>Spartobacteria</taxon>
        <taxon>Chthoniobacterales</taxon>
        <taxon>Chthoniobacteraceae</taxon>
        <taxon>Chthoniobacter</taxon>
    </lineage>
</organism>
<evidence type="ECO:0000256" key="3">
    <source>
        <dbReference type="ARBA" id="ARBA00022777"/>
    </source>
</evidence>
<keyword evidence="7" id="KW-1133">Transmembrane helix</keyword>
<evidence type="ECO:0000256" key="6">
    <source>
        <dbReference type="SAM" id="Coils"/>
    </source>
</evidence>
<comment type="caution">
    <text evidence="9">The sequence shown here is derived from an EMBL/GenBank/DDBJ whole genome shotgun (WGS) entry which is preliminary data.</text>
</comment>
<dbReference type="InterPro" id="IPR025669">
    <property type="entry name" value="AAA_dom"/>
</dbReference>
<keyword evidence="4" id="KW-0067">ATP-binding</keyword>
<dbReference type="Gene3D" id="3.40.50.300">
    <property type="entry name" value="P-loop containing nucleotide triphosphate hydrolases"/>
    <property type="match status" value="1"/>
</dbReference>
<evidence type="ECO:0000256" key="1">
    <source>
        <dbReference type="ARBA" id="ARBA00022679"/>
    </source>
</evidence>
<dbReference type="NCBIfam" id="TIGR01007">
    <property type="entry name" value="eps_fam"/>
    <property type="match status" value="1"/>
</dbReference>
<gene>
    <name evidence="9" type="ORF">CfE428DRAFT_2197</name>
</gene>
<keyword evidence="1 9" id="KW-0808">Transferase</keyword>
<keyword evidence="2" id="KW-0547">Nucleotide-binding</keyword>
<dbReference type="PANTHER" id="PTHR32309:SF31">
    <property type="entry name" value="CAPSULAR EXOPOLYSACCHARIDE FAMILY"/>
    <property type="match status" value="1"/>
</dbReference>
<dbReference type="PANTHER" id="PTHR32309">
    <property type="entry name" value="TYROSINE-PROTEIN KINASE"/>
    <property type="match status" value="1"/>
</dbReference>
<evidence type="ECO:0000256" key="2">
    <source>
        <dbReference type="ARBA" id="ARBA00022741"/>
    </source>
</evidence>
<dbReference type="EC" id="2.7.10.2" evidence="9"/>
<feature type="domain" description="AAA" evidence="8">
    <location>
        <begin position="536"/>
        <end position="677"/>
    </location>
</feature>